<protein>
    <submittedName>
        <fullName evidence="1">Uncharacterized protein</fullName>
    </submittedName>
</protein>
<gene>
    <name evidence="1" type="ORF">JI435_419440</name>
</gene>
<evidence type="ECO:0000313" key="2">
    <source>
        <dbReference type="Proteomes" id="UP000663193"/>
    </source>
</evidence>
<evidence type="ECO:0000313" key="1">
    <source>
        <dbReference type="EMBL" id="QRD03397.1"/>
    </source>
</evidence>
<accession>A0A7U2I7T6</accession>
<proteinExistence type="predicted"/>
<name>A0A7U2I7T6_PHANO</name>
<keyword evidence="2" id="KW-1185">Reference proteome</keyword>
<reference evidence="2" key="1">
    <citation type="journal article" date="2021" name="BMC Genomics">
        <title>Chromosome-level genome assembly and manually-curated proteome of model necrotroph Parastagonospora nodorum Sn15 reveals a genome-wide trove of candidate effector homologs, and redundancy of virulence-related functions within an accessory chromosome.</title>
        <authorList>
            <person name="Bertazzoni S."/>
            <person name="Jones D.A.B."/>
            <person name="Phan H.T."/>
            <person name="Tan K.-C."/>
            <person name="Hane J.K."/>
        </authorList>
    </citation>
    <scope>NUCLEOTIDE SEQUENCE [LARGE SCALE GENOMIC DNA]</scope>
    <source>
        <strain evidence="2">SN15 / ATCC MYA-4574 / FGSC 10173)</strain>
    </source>
</reference>
<dbReference type="Proteomes" id="UP000663193">
    <property type="component" value="Chromosome 15"/>
</dbReference>
<organism evidence="1 2">
    <name type="scientific">Phaeosphaeria nodorum (strain SN15 / ATCC MYA-4574 / FGSC 10173)</name>
    <name type="common">Glume blotch fungus</name>
    <name type="synonym">Parastagonospora nodorum</name>
    <dbReference type="NCBI Taxonomy" id="321614"/>
    <lineage>
        <taxon>Eukaryota</taxon>
        <taxon>Fungi</taxon>
        <taxon>Dikarya</taxon>
        <taxon>Ascomycota</taxon>
        <taxon>Pezizomycotina</taxon>
        <taxon>Dothideomycetes</taxon>
        <taxon>Pleosporomycetidae</taxon>
        <taxon>Pleosporales</taxon>
        <taxon>Pleosporineae</taxon>
        <taxon>Phaeosphaeriaceae</taxon>
        <taxon>Parastagonospora</taxon>
    </lineage>
</organism>
<dbReference type="EMBL" id="CP069037">
    <property type="protein sequence ID" value="QRD03397.1"/>
    <property type="molecule type" value="Genomic_DNA"/>
</dbReference>
<dbReference type="VEuPathDB" id="FungiDB:JI435_419440"/>
<dbReference type="AlphaFoldDB" id="A0A7U2I7T6"/>
<sequence>MDPMQTSLSNVQESRCGSASTIHCYIFVKTPRPSYWKRYRMACVTIMPGLLSMMYCKDLATPTSQADESKRYKNHTAGR</sequence>